<comment type="caution">
    <text evidence="3">The sequence shown here is derived from an EMBL/GenBank/DDBJ whole genome shotgun (WGS) entry which is preliminary data.</text>
</comment>
<dbReference type="AlphaFoldDB" id="A0A242CGT6"/>
<dbReference type="Proteomes" id="UP000195139">
    <property type="component" value="Unassembled WGS sequence"/>
</dbReference>
<organism evidence="3">
    <name type="scientific">Candidatus Enterococcus mansonii</name>
    <dbReference type="NCBI Taxonomy" id="1834181"/>
    <lineage>
        <taxon>Bacteria</taxon>
        <taxon>Bacillati</taxon>
        <taxon>Bacillota</taxon>
        <taxon>Bacilli</taxon>
        <taxon>Lactobacillales</taxon>
        <taxon>Enterococcaceae</taxon>
        <taxon>Enterococcus</taxon>
    </lineage>
</organism>
<dbReference type="EMBL" id="NGLE01000001">
    <property type="protein sequence ID" value="OTO09447.1"/>
    <property type="molecule type" value="Genomic_DNA"/>
</dbReference>
<dbReference type="EMBL" id="NGLE02000001">
    <property type="protein sequence ID" value="MEI5994635.1"/>
    <property type="molecule type" value="Genomic_DNA"/>
</dbReference>
<accession>A0A242CGT6</accession>
<evidence type="ECO:0008006" key="5">
    <source>
        <dbReference type="Google" id="ProtNLM"/>
    </source>
</evidence>
<gene>
    <name evidence="3" type="ORF">A5880_000126</name>
    <name evidence="2" type="ORF">A5880_002221</name>
</gene>
<keyword evidence="4" id="KW-1185">Reference proteome</keyword>
<dbReference type="RefSeq" id="WP_086329103.1">
    <property type="nucleotide sequence ID" value="NZ_NGLE02000001.1"/>
</dbReference>
<evidence type="ECO:0000313" key="2">
    <source>
        <dbReference type="EMBL" id="MEI5994635.1"/>
    </source>
</evidence>
<keyword evidence="1" id="KW-0732">Signal</keyword>
<evidence type="ECO:0000313" key="4">
    <source>
        <dbReference type="Proteomes" id="UP000195139"/>
    </source>
</evidence>
<dbReference type="OrthoDB" id="2182178at2"/>
<feature type="chain" id="PRO_5012309008" description="DUF5105 domain-containing protein" evidence="1">
    <location>
        <begin position="25"/>
        <end position="229"/>
    </location>
</feature>
<reference evidence="2 4" key="2">
    <citation type="submission" date="2018-07" db="EMBL/GenBank/DDBJ databases">
        <title>The Genome Sequence of Enterococcus sp. DIV0659b.</title>
        <authorList>
            <consortium name="The Broad Institute Genomics Platform"/>
            <consortium name="The Broad Institute Genomic Center for Infectious Diseases"/>
            <person name="Earl A."/>
            <person name="Manson A."/>
            <person name="Schwartman J."/>
            <person name="Gilmore M."/>
            <person name="Abouelleil A."/>
            <person name="Cao P."/>
            <person name="Chapman S."/>
            <person name="Cusick C."/>
            <person name="Shea T."/>
            <person name="Young S."/>
            <person name="Neafsey D."/>
            <person name="Nusbaum C."/>
            <person name="Birren B."/>
        </authorList>
    </citation>
    <scope>NUCLEOTIDE SEQUENCE [LARGE SCALE GENOMIC DNA]</scope>
    <source>
        <strain evidence="2 4">4G2_DIV0659</strain>
    </source>
</reference>
<reference evidence="3" key="1">
    <citation type="submission" date="2017-05" db="EMBL/GenBank/DDBJ databases">
        <title>The Genome Sequence of Enterococcus sp. 4G2_DIV0659.</title>
        <authorList>
            <consortium name="The Broad Institute Genomics Platform"/>
            <consortium name="The Broad Institute Genomic Center for Infectious Diseases"/>
            <person name="Earl A."/>
            <person name="Manson A."/>
            <person name="Schwartman J."/>
            <person name="Gilmore M."/>
            <person name="Abouelleil A."/>
            <person name="Cao P."/>
            <person name="Chapman S."/>
            <person name="Cusick C."/>
            <person name="Shea T."/>
            <person name="Young S."/>
            <person name="Neafsey D."/>
            <person name="Nusbaum C."/>
            <person name="Birren B."/>
        </authorList>
    </citation>
    <scope>NUCLEOTIDE SEQUENCE [LARGE SCALE GENOMIC DNA]</scope>
    <source>
        <strain evidence="3">4G2_DIV0659</strain>
    </source>
</reference>
<evidence type="ECO:0000256" key="1">
    <source>
        <dbReference type="SAM" id="SignalP"/>
    </source>
</evidence>
<dbReference type="STRING" id="1834181.A5880_000126"/>
<sequence>MKNKRIIIMLAFAVVIFAGCQKNADPKDVAAVFVNNIIYDKDHEKAETYFYQLDAPGQAELIEDFSELFELSKEQAKELVLIYQERLEKETKFSVKIKDSDKKRQKVDILVTGLDQKTFDQNLDKKADEELVQYLKNKGYDSINQLDDIDKISDEQQLNNILKELNALTDKDLNQIQFEALKKAMKELKASNESKTIHLELEPDKKEKKYWKIIDEEERFTELLNAFQG</sequence>
<name>A0A242CGT6_9ENTE</name>
<evidence type="ECO:0000313" key="3">
    <source>
        <dbReference type="EMBL" id="OTO09447.1"/>
    </source>
</evidence>
<protein>
    <recommendedName>
        <fullName evidence="5">DUF5105 domain-containing protein</fullName>
    </recommendedName>
</protein>
<feature type="signal peptide" evidence="1">
    <location>
        <begin position="1"/>
        <end position="24"/>
    </location>
</feature>
<proteinExistence type="predicted"/>
<dbReference type="PROSITE" id="PS51257">
    <property type="entry name" value="PROKAR_LIPOPROTEIN"/>
    <property type="match status" value="1"/>
</dbReference>